<keyword evidence="1" id="KW-0472">Membrane</keyword>
<feature type="transmembrane region" description="Helical" evidence="1">
    <location>
        <begin position="88"/>
        <end position="108"/>
    </location>
</feature>
<reference evidence="2" key="2">
    <citation type="submission" date="2023-02" db="EMBL/GenBank/DDBJ databases">
        <authorList>
            <consortium name="DOE Joint Genome Institute"/>
            <person name="Mondo S.J."/>
            <person name="Chang Y."/>
            <person name="Wang Y."/>
            <person name="Ahrendt S."/>
            <person name="Andreopoulos W."/>
            <person name="Barry K."/>
            <person name="Beard J."/>
            <person name="Benny G.L."/>
            <person name="Blankenship S."/>
            <person name="Bonito G."/>
            <person name="Cuomo C."/>
            <person name="Desiro A."/>
            <person name="Gervers K.A."/>
            <person name="Hundley H."/>
            <person name="Kuo A."/>
            <person name="LaButti K."/>
            <person name="Lang B.F."/>
            <person name="Lipzen A."/>
            <person name="O'Donnell K."/>
            <person name="Pangilinan J."/>
            <person name="Reynolds N."/>
            <person name="Sandor L."/>
            <person name="Smith M.W."/>
            <person name="Tsang A."/>
            <person name="Grigoriev I.V."/>
            <person name="Stajich J.E."/>
            <person name="Spatafora J.W."/>
        </authorList>
    </citation>
    <scope>NUCLEOTIDE SEQUENCE</scope>
    <source>
        <strain evidence="2">RSA 2281</strain>
    </source>
</reference>
<proteinExistence type="predicted"/>
<evidence type="ECO:0000313" key="3">
    <source>
        <dbReference type="Proteomes" id="UP001209540"/>
    </source>
</evidence>
<evidence type="ECO:0000313" key="2">
    <source>
        <dbReference type="EMBL" id="KAI9253535.1"/>
    </source>
</evidence>
<gene>
    <name evidence="2" type="ORF">BDA99DRAFT_520055</name>
</gene>
<name>A0AAD5K3N4_9FUNG</name>
<organism evidence="2 3">
    <name type="scientific">Phascolomyces articulosus</name>
    <dbReference type="NCBI Taxonomy" id="60185"/>
    <lineage>
        <taxon>Eukaryota</taxon>
        <taxon>Fungi</taxon>
        <taxon>Fungi incertae sedis</taxon>
        <taxon>Mucoromycota</taxon>
        <taxon>Mucoromycotina</taxon>
        <taxon>Mucoromycetes</taxon>
        <taxon>Mucorales</taxon>
        <taxon>Lichtheimiaceae</taxon>
        <taxon>Phascolomyces</taxon>
    </lineage>
</organism>
<sequence length="140" mass="16747">MSPNHFFYPQMTILIAEFIYKVKETHLFESIILKRDRSDRLETFILLYLFIRFFCCLLCIMFYICCTVCKYVLCVIGSIGTGHRKKNGWVNVCVFLFFGTTHITHIYTLTHVDISLLRHITNKTHFFFLLFFFSLLLPFF</sequence>
<evidence type="ECO:0000256" key="1">
    <source>
        <dbReference type="SAM" id="Phobius"/>
    </source>
</evidence>
<feature type="transmembrane region" description="Helical" evidence="1">
    <location>
        <begin position="45"/>
        <end position="76"/>
    </location>
</feature>
<protein>
    <submittedName>
        <fullName evidence="2">Uncharacterized protein</fullName>
    </submittedName>
</protein>
<dbReference type="AlphaFoldDB" id="A0AAD5K3N4"/>
<dbReference type="Proteomes" id="UP001209540">
    <property type="component" value="Unassembled WGS sequence"/>
</dbReference>
<keyword evidence="1" id="KW-0812">Transmembrane</keyword>
<feature type="transmembrane region" description="Helical" evidence="1">
    <location>
        <begin position="120"/>
        <end position="139"/>
    </location>
</feature>
<accession>A0AAD5K3N4</accession>
<dbReference type="EMBL" id="JAIXMP010000026">
    <property type="protein sequence ID" value="KAI9253535.1"/>
    <property type="molecule type" value="Genomic_DNA"/>
</dbReference>
<keyword evidence="1" id="KW-1133">Transmembrane helix</keyword>
<comment type="caution">
    <text evidence="2">The sequence shown here is derived from an EMBL/GenBank/DDBJ whole genome shotgun (WGS) entry which is preliminary data.</text>
</comment>
<reference evidence="2" key="1">
    <citation type="journal article" date="2022" name="IScience">
        <title>Evolution of zygomycete secretomes and the origins of terrestrial fungal ecologies.</title>
        <authorList>
            <person name="Chang Y."/>
            <person name="Wang Y."/>
            <person name="Mondo S."/>
            <person name="Ahrendt S."/>
            <person name="Andreopoulos W."/>
            <person name="Barry K."/>
            <person name="Beard J."/>
            <person name="Benny G.L."/>
            <person name="Blankenship S."/>
            <person name="Bonito G."/>
            <person name="Cuomo C."/>
            <person name="Desiro A."/>
            <person name="Gervers K.A."/>
            <person name="Hundley H."/>
            <person name="Kuo A."/>
            <person name="LaButti K."/>
            <person name="Lang B.F."/>
            <person name="Lipzen A."/>
            <person name="O'Donnell K."/>
            <person name="Pangilinan J."/>
            <person name="Reynolds N."/>
            <person name="Sandor L."/>
            <person name="Smith M.E."/>
            <person name="Tsang A."/>
            <person name="Grigoriev I.V."/>
            <person name="Stajich J.E."/>
            <person name="Spatafora J.W."/>
        </authorList>
    </citation>
    <scope>NUCLEOTIDE SEQUENCE</scope>
    <source>
        <strain evidence="2">RSA 2281</strain>
    </source>
</reference>
<keyword evidence="3" id="KW-1185">Reference proteome</keyword>